<sequence>MLSQATKQYIKTHWYKHELIPIFGIIGGGVAIAAYAAGHALRGPDVVWDRRTNPHPWNDVKENETTKFIDPNGRFERKWSRERL</sequence>
<reference evidence="2" key="1">
    <citation type="submission" date="2022-07" db="EMBL/GenBank/DDBJ databases">
        <title>Phylogenomic reconstructions and comparative analyses of Kickxellomycotina fungi.</title>
        <authorList>
            <person name="Reynolds N.K."/>
            <person name="Stajich J.E."/>
            <person name="Barry K."/>
            <person name="Grigoriev I.V."/>
            <person name="Crous P."/>
            <person name="Smith M.E."/>
        </authorList>
    </citation>
    <scope>NUCLEOTIDE SEQUENCE</scope>
    <source>
        <strain evidence="2">NBRC 100468</strain>
    </source>
</reference>
<keyword evidence="1" id="KW-0812">Transmembrane</keyword>
<dbReference type="Pfam" id="PF06522">
    <property type="entry name" value="B12D"/>
    <property type="match status" value="1"/>
</dbReference>
<proteinExistence type="predicted"/>
<gene>
    <name evidence="2" type="ORF">H4219_004631</name>
</gene>
<accession>A0A9W8DMI9</accession>
<evidence type="ECO:0000313" key="2">
    <source>
        <dbReference type="EMBL" id="KAJ1914786.1"/>
    </source>
</evidence>
<dbReference type="OrthoDB" id="5511684at2759"/>
<keyword evidence="3" id="KW-1185">Reference proteome</keyword>
<dbReference type="Proteomes" id="UP001150538">
    <property type="component" value="Unassembled WGS sequence"/>
</dbReference>
<evidence type="ECO:0008006" key="4">
    <source>
        <dbReference type="Google" id="ProtNLM"/>
    </source>
</evidence>
<dbReference type="PANTHER" id="PTHR14256:SF1">
    <property type="entry name" value="GEO09626P1"/>
    <property type="match status" value="1"/>
</dbReference>
<dbReference type="PANTHER" id="PTHR14256">
    <property type="entry name" value="NADH-UBIQUINONE OXIDOREDUCTASE MLRQ SUBUNIT"/>
    <property type="match status" value="1"/>
</dbReference>
<feature type="transmembrane region" description="Helical" evidence="1">
    <location>
        <begin position="20"/>
        <end position="41"/>
    </location>
</feature>
<dbReference type="InterPro" id="IPR010530">
    <property type="entry name" value="B12D"/>
</dbReference>
<protein>
    <recommendedName>
        <fullName evidence="4">NADH dehydrogenase [ubiquinone] 1 alpha subcomplex subunit 4</fullName>
    </recommendedName>
</protein>
<keyword evidence="1" id="KW-1133">Transmembrane helix</keyword>
<evidence type="ECO:0000256" key="1">
    <source>
        <dbReference type="SAM" id="Phobius"/>
    </source>
</evidence>
<keyword evidence="1" id="KW-0472">Membrane</keyword>
<comment type="caution">
    <text evidence="2">The sequence shown here is derived from an EMBL/GenBank/DDBJ whole genome shotgun (WGS) entry which is preliminary data.</text>
</comment>
<name>A0A9W8DMI9_9FUNG</name>
<evidence type="ECO:0000313" key="3">
    <source>
        <dbReference type="Proteomes" id="UP001150538"/>
    </source>
</evidence>
<dbReference type="EMBL" id="JANBPU010000180">
    <property type="protein sequence ID" value="KAJ1914786.1"/>
    <property type="molecule type" value="Genomic_DNA"/>
</dbReference>
<dbReference type="AlphaFoldDB" id="A0A9W8DMI9"/>
<organism evidence="2 3">
    <name type="scientific">Mycoemilia scoparia</name>
    <dbReference type="NCBI Taxonomy" id="417184"/>
    <lineage>
        <taxon>Eukaryota</taxon>
        <taxon>Fungi</taxon>
        <taxon>Fungi incertae sedis</taxon>
        <taxon>Zoopagomycota</taxon>
        <taxon>Kickxellomycotina</taxon>
        <taxon>Kickxellomycetes</taxon>
        <taxon>Kickxellales</taxon>
        <taxon>Kickxellaceae</taxon>
        <taxon>Mycoemilia</taxon>
    </lineage>
</organism>